<name>A0ABT7LPA6_9BURK</name>
<dbReference type="PANTHER" id="PTHR45527:SF1">
    <property type="entry name" value="FATTY ACID SYNTHASE"/>
    <property type="match status" value="1"/>
</dbReference>
<dbReference type="CDD" id="cd17643">
    <property type="entry name" value="A_NRPS_Cytc1-like"/>
    <property type="match status" value="1"/>
</dbReference>
<feature type="domain" description="Carrier" evidence="5">
    <location>
        <begin position="2471"/>
        <end position="2545"/>
    </location>
</feature>
<dbReference type="SMART" id="SM00823">
    <property type="entry name" value="PKS_PP"/>
    <property type="match status" value="3"/>
</dbReference>
<gene>
    <name evidence="6" type="ORF">QRD43_22620</name>
</gene>
<organism evidence="6 7">
    <name type="scientific">Roseateles subflavus</name>
    <dbReference type="NCBI Taxonomy" id="3053353"/>
    <lineage>
        <taxon>Bacteria</taxon>
        <taxon>Pseudomonadati</taxon>
        <taxon>Pseudomonadota</taxon>
        <taxon>Betaproteobacteria</taxon>
        <taxon>Burkholderiales</taxon>
        <taxon>Sphaerotilaceae</taxon>
        <taxon>Roseateles</taxon>
    </lineage>
</organism>
<dbReference type="InterPro" id="IPR010071">
    <property type="entry name" value="AA_adenyl_dom"/>
</dbReference>
<dbReference type="CDD" id="cd19544">
    <property type="entry name" value="E-C_NRPS"/>
    <property type="match status" value="3"/>
</dbReference>
<dbReference type="InterPro" id="IPR023213">
    <property type="entry name" value="CAT-like_dom_sf"/>
</dbReference>
<dbReference type="InterPro" id="IPR025110">
    <property type="entry name" value="AMP-bd_C"/>
</dbReference>
<evidence type="ECO:0000259" key="5">
    <source>
        <dbReference type="PROSITE" id="PS50075"/>
    </source>
</evidence>
<dbReference type="PROSITE" id="PS00455">
    <property type="entry name" value="AMP_BINDING"/>
    <property type="match status" value="3"/>
</dbReference>
<dbReference type="InterPro" id="IPR009081">
    <property type="entry name" value="PP-bd_ACP"/>
</dbReference>
<dbReference type="EMBL" id="JASVDS010000013">
    <property type="protein sequence ID" value="MDL5034714.1"/>
    <property type="molecule type" value="Genomic_DNA"/>
</dbReference>
<feature type="domain" description="Carrier" evidence="5">
    <location>
        <begin position="229"/>
        <end position="303"/>
    </location>
</feature>
<dbReference type="SUPFAM" id="SSF56801">
    <property type="entry name" value="Acetyl-CoA synthetase-like"/>
    <property type="match status" value="4"/>
</dbReference>
<evidence type="ECO:0000256" key="1">
    <source>
        <dbReference type="ARBA" id="ARBA00001957"/>
    </source>
</evidence>
<comment type="caution">
    <text evidence="6">The sequence shown here is derived from an EMBL/GenBank/DDBJ whole genome shotgun (WGS) entry which is preliminary data.</text>
</comment>
<keyword evidence="3" id="KW-0597">Phosphoprotein</keyword>
<dbReference type="Gene3D" id="3.30.559.30">
    <property type="entry name" value="Nonribosomal peptide synthetase, condensation domain"/>
    <property type="match status" value="3"/>
</dbReference>
<feature type="region of interest" description="Disordered" evidence="4">
    <location>
        <begin position="2389"/>
        <end position="2411"/>
    </location>
</feature>
<sequence length="3223" mass="350123">YGPTETTVNATIHEPGAGQEEWRAIGQAMANTRLYVLDAHRRLVPPGVVGELYIGGAGVARGYLGRPDLTQERFLADPFVKDGAGRMYRTGDLVRWREDGVLEYVGRNDAQVKLRGYRIELGEIEARLLAQPSVREAVVLAREDEPGHKRLVAYVVRDVAQDAAQDGEGDDTLAMDTLRQALTQELPGYMVPSAFVLLPSLPLTPNGKLDRRALPAPDLQALATRGYEAPQGELEEQLAALWAEVLQLPRVGRHDNFFELGGHSLLAVTLIERMRQAGLASDVRALFSTPSLAQLAQGLQGSSEQTREVEVPPNAIPEGATHITPQMLPLVSLSQAQLDAIVARVPGGAANVQDIYPLAPLQEGMLFHHLMAAQGDVYLQDVLFSFQERDKLDRFVQALGQVVQRHDVLRTALHWEGLDEPVQVVWREAPLVVQEETLEVDDTQDAAAQLRERWDPRHTRIELTQAPLMRAHVLHDAAQQRWLLLLLMHHLATDHQALEVMQQEIALLLSDRGQDLPPAQPFRNYVAQARLGLSPAQHEAYFREQLGDVDEPTLPYGLSDVQGDGSQVGEAHLALPDSLSRGLRAQARRLGVSVASLCHLAYAQLLGRVSGREDVVFGTVLFGRMQAGAGADRALGLYINTLPLRVKLQGPVLGAVKQVQQDLAGLLRHEHAPLALAQRCSGLESGVPVFTALFNYRHNVATAESADDAQLADFAKDVDVLIGEERTNYPFLVTLDDNGAQLHISARVQAPASAARVCEALCAILQSLAQALQSASETPLETLDAMADAERNALLAFGAAQSTFPAARGLHQVFAEQAQGHADRVALQLGERTLRYADLEQQANRLAHALRQRGIGAESRVALCFERSFEMLIAILAVLKAGAAYVPLDPAQPTDRLRYCLKDSAPALLLTHGDVDATVLEGLRNELVSADRLLHVEPGLAAFQHLPGSEPEQSGFSPRQLAYVIYTSGSTGQPKGVMVEHAQVMRLFEACQAWYGFGPTDVWTLFHTYAFDFSVWEIWGALLHGGRLVIVPGAVARDAESFHELLCTQGVTILNQTPSAFRQLIAVQGLRERPHALREVIFGGEALELSALKPWYDRPVNAGTRLVNMYGITETTVHVSYRPLTAVDANRAGPGPIGCPIPDLSLRLLDPQGRLAPIGVAGEIHVGGAGVARGYLNRPDLNEQRFLADPWVPGGRLYRSGDLARWTEEGELEYLGRNDHQVKVRGYRIELGEIEAKLLEQPGIREAVVLAREDEAGHKRLVAYVVGAEPENDPDTETLRQALERALPSYMVPSAFVRLDAMPLTANGKLDRRALPAPGGQDHAHRSYEAPQGEIEERIAELWADALQLPRVGRHDNFFELGGHSLLAVTLIERMRQAGLSSDVRALFSAPSLAQLARQLESGDGGSRPLEVPPSTIPEGASRLSPDMLPLVQLSQQQLDALVSRIPGGAANVQDVYPLAPLQEGMLFHHLMGGEGDVYLLRAVLRFEQGERLDQYLAALQRVLARHDVLRTSLHWEGLDEPVQVVLRAVTLPVQTLQAEALGVPSDASGDEALQALLHQSDARRQRLPLQTAPLMQARVLREPGRDSWLMALLVHHIAVDHQSMDAMQQEILWELNGHGGRLLPTRPFREHVAQARLGMSTSQHEAYFREQLGGVDEPTLPYGLSDVQGDGTQVGEAHLSLPEPTSAGLRLQARRLGLSLASLCHLAFAQVLGAVSGRDDVVFGTVLFGRMQGGAGQALGLYINTLPLRVRLLGQIRDTARKVQRDLAGLLRHEHASLSLAQRCSGLTPGVPLFSALLNYRHSDHEAQGPTEALDLDALQGVEFLHGEESSNYPFNMDVDDSGAGLTLTAQVAGHGRAQDVCALMAQALASLEQALREGGQGALSALPVLPLAQEERLQGFGQPAQALSAELAQRFDERGSLPGLIQAQARRSPQALALVDEQEQLNYAELDALTQRLAAHIAPHLAGAKEAKDGQPLVLLCLPRGAALVAGVIAVLKAGAAYVPADPAYPSERLGAMLRDSGARVVLTHGELEASAQARLAMAVAAQEQPPVVLDVRELRQQEVTTQTLPERGASASSLAYVIYTSGSTGTPKGVMVEHRQALSQLGAVVQRTGLSAQDRVLQFASVAFDVSVEEIFATLGVGATLVLRSDAWLQGAPAFWQRCQAHGITVADLPLQFWEQLIQQDEPIAASLRLIIIGGEALNQRALARWWQREGHRPTLLNAYGPTETTVNATIHEPGAGEEEWRAIGQSMANTRLYVLDAHQRLVPPGVVGELYIGGAGVARGYLGRPDLTQERFLADPFVQGGSGRMYRTGDLVRWREDGVLEYVGRNDAQVKLRGYRIELGEIEAKLLAQPGVREAVVLAREDEPGLKRLVAYVVSDRAEDEAQSGAEAASTDDSKNDSKVRSEADAQSVQALRQALEQALPVYMVPSAFVLLRSLPLTPNGKLDRKALPAPDLQALAARGYEAPQGELEEQLAALWAEVLQLPRVGRHDNFFELGGHSLLAVTLIERMRQAGLASDVRALFSTPSLAQLAQGLQGTEQLREVEVPPNAIPEGATELTPQMLPLVSLSQAQLDAIVARVPGGAANVQDIYPLAPLQEGMLFHHLMAAQGDVYLQDVLFSFQERDKLDRFVQALGQVVQRHDVLRTALHWEGLDEPVQVVWHEAPLVVQEEALELDDTQDVAAQLRERWDPRHTRIELTQAPLMRAHVLHDAAQQRWLLLLLMHHLALDDTSMREMQGEVLSLLSGAQPPKPPAQSFRHHVAQARLGLTPAQHEAYFREQLGDVDEPTLPYGLSDVQGDGSQIGEAHRALPDSLSQALRTQARRLGVSVASLCHLAYAQLLGRVSGREDVVFGTVLFGRMQAGAGADRALGLYINTLPLRVKLQGPVLGAVKQVQQDLAGLLRHEHAPLALAQRCSGLESGAPVFAALLNYRHGLAQSAQDGATSREQEQALAGMTLLGGSEERTNYPFTLSVDDLGEDGLALSAQVSAPAQAARVCALMQQALQGLVLALQSAPDQPLAELPLLSASEQAELQALAEHVRPYPDTQTLPQLFDAMRQSHADAIAVVQGERQLSYAQLNACSRRLAQTLSDQGVAPGDTVATRLERSLELVVAQLAILQAGAVYVPLDPQMPQARQRLIVQDCAARLLLQSPEEASPLDDLASLTVSIDALLAEPARPAQPLPHDAQAAAYVMYTSGSTGRPKGVRVPHRAVSRVVL</sequence>
<protein>
    <submittedName>
        <fullName evidence="6">Amino acid adenylation domain-containing protein</fullName>
    </submittedName>
</protein>
<dbReference type="Gene3D" id="1.10.1200.10">
    <property type="entry name" value="ACP-like"/>
    <property type="match status" value="3"/>
</dbReference>
<feature type="domain" description="Carrier" evidence="5">
    <location>
        <begin position="1330"/>
        <end position="1404"/>
    </location>
</feature>
<proteinExistence type="predicted"/>
<evidence type="ECO:0000313" key="7">
    <source>
        <dbReference type="Proteomes" id="UP001238603"/>
    </source>
</evidence>
<feature type="non-terminal residue" evidence="6">
    <location>
        <position position="1"/>
    </location>
</feature>
<dbReference type="PROSITE" id="PS50075">
    <property type="entry name" value="CARRIER"/>
    <property type="match status" value="3"/>
</dbReference>
<evidence type="ECO:0000256" key="3">
    <source>
        <dbReference type="ARBA" id="ARBA00022553"/>
    </source>
</evidence>
<accession>A0ABT7LPA6</accession>
<evidence type="ECO:0000313" key="6">
    <source>
        <dbReference type="EMBL" id="MDL5034714.1"/>
    </source>
</evidence>
<dbReference type="PROSITE" id="PS00012">
    <property type="entry name" value="PHOSPHOPANTETHEINE"/>
    <property type="match status" value="3"/>
</dbReference>
<keyword evidence="7" id="KW-1185">Reference proteome</keyword>
<dbReference type="InterPro" id="IPR036736">
    <property type="entry name" value="ACP-like_sf"/>
</dbReference>
<keyword evidence="2" id="KW-0596">Phosphopantetheine</keyword>
<reference evidence="6 7" key="1">
    <citation type="submission" date="2023-06" db="EMBL/GenBank/DDBJ databases">
        <title>Pelomonas sp. APW6 16S ribosomal RNA gene genome sequencing and assembly.</title>
        <authorList>
            <person name="Woo H."/>
        </authorList>
    </citation>
    <scope>NUCLEOTIDE SEQUENCE [LARGE SCALE GENOMIC DNA]</scope>
    <source>
        <strain evidence="6 7">APW6</strain>
    </source>
</reference>
<dbReference type="Gene3D" id="3.30.559.10">
    <property type="entry name" value="Chloramphenicol acetyltransferase-like domain"/>
    <property type="match status" value="3"/>
</dbReference>
<dbReference type="InterPro" id="IPR006162">
    <property type="entry name" value="Ppantetheine_attach_site"/>
</dbReference>
<feature type="compositionally biased region" description="Basic and acidic residues" evidence="4">
    <location>
        <begin position="2400"/>
        <end position="2411"/>
    </location>
</feature>
<dbReference type="Pfam" id="PF00501">
    <property type="entry name" value="AMP-binding"/>
    <property type="match status" value="4"/>
</dbReference>
<dbReference type="Gene3D" id="3.40.50.12780">
    <property type="entry name" value="N-terminal domain of ligase-like"/>
    <property type="match status" value="3"/>
</dbReference>
<dbReference type="InterPro" id="IPR001242">
    <property type="entry name" value="Condensation_dom"/>
</dbReference>
<dbReference type="InterPro" id="IPR045851">
    <property type="entry name" value="AMP-bd_C_sf"/>
</dbReference>
<comment type="cofactor">
    <cofactor evidence="1">
        <name>pantetheine 4'-phosphate</name>
        <dbReference type="ChEBI" id="CHEBI:47942"/>
    </cofactor>
</comment>
<dbReference type="CDD" id="cd05930">
    <property type="entry name" value="A_NRPS"/>
    <property type="match status" value="1"/>
</dbReference>
<dbReference type="Proteomes" id="UP001238603">
    <property type="component" value="Unassembled WGS sequence"/>
</dbReference>
<dbReference type="Pfam" id="PF00550">
    <property type="entry name" value="PP-binding"/>
    <property type="match status" value="3"/>
</dbReference>
<dbReference type="SUPFAM" id="SSF47336">
    <property type="entry name" value="ACP-like"/>
    <property type="match status" value="3"/>
</dbReference>
<dbReference type="Pfam" id="PF13193">
    <property type="entry name" value="AMP-binding_C"/>
    <property type="match status" value="3"/>
</dbReference>
<dbReference type="SUPFAM" id="SSF52777">
    <property type="entry name" value="CoA-dependent acyltransferases"/>
    <property type="match status" value="6"/>
</dbReference>
<feature type="non-terminal residue" evidence="6">
    <location>
        <position position="3223"/>
    </location>
</feature>
<dbReference type="InterPro" id="IPR042099">
    <property type="entry name" value="ANL_N_sf"/>
</dbReference>
<dbReference type="InterPro" id="IPR020806">
    <property type="entry name" value="PKS_PP-bd"/>
</dbReference>
<dbReference type="InterPro" id="IPR000873">
    <property type="entry name" value="AMP-dep_synth/lig_dom"/>
</dbReference>
<dbReference type="PANTHER" id="PTHR45527">
    <property type="entry name" value="NONRIBOSOMAL PEPTIDE SYNTHETASE"/>
    <property type="match status" value="1"/>
</dbReference>
<evidence type="ECO:0000256" key="4">
    <source>
        <dbReference type="SAM" id="MobiDB-lite"/>
    </source>
</evidence>
<dbReference type="Gene3D" id="3.40.50.980">
    <property type="match status" value="2"/>
</dbReference>
<dbReference type="Gene3D" id="3.30.300.30">
    <property type="match status" value="3"/>
</dbReference>
<dbReference type="Gene3D" id="2.30.38.10">
    <property type="entry name" value="Luciferase, Domain 3"/>
    <property type="match status" value="1"/>
</dbReference>
<dbReference type="RefSeq" id="WP_285984784.1">
    <property type="nucleotide sequence ID" value="NZ_JASVDS010000013.1"/>
</dbReference>
<dbReference type="InterPro" id="IPR020845">
    <property type="entry name" value="AMP-binding_CS"/>
</dbReference>
<evidence type="ECO:0000256" key="2">
    <source>
        <dbReference type="ARBA" id="ARBA00022450"/>
    </source>
</evidence>
<dbReference type="NCBIfam" id="NF003417">
    <property type="entry name" value="PRK04813.1"/>
    <property type="match status" value="4"/>
</dbReference>
<dbReference type="NCBIfam" id="TIGR01733">
    <property type="entry name" value="AA-adenyl-dom"/>
    <property type="match status" value="2"/>
</dbReference>
<dbReference type="Pfam" id="PF00668">
    <property type="entry name" value="Condensation"/>
    <property type="match status" value="3"/>
</dbReference>